<comment type="caution">
    <text evidence="6">The sequence shown here is derived from an EMBL/GenBank/DDBJ whole genome shotgun (WGS) entry which is preliminary data.</text>
</comment>
<evidence type="ECO:0000256" key="4">
    <source>
        <dbReference type="SAM" id="Coils"/>
    </source>
</evidence>
<feature type="non-terminal residue" evidence="6">
    <location>
        <position position="1338"/>
    </location>
</feature>
<comment type="subcellular location">
    <subcellularLocation>
        <location evidence="1">Golgi apparatus</location>
    </subcellularLocation>
</comment>
<feature type="coiled-coil region" evidence="4">
    <location>
        <begin position="847"/>
        <end position="922"/>
    </location>
</feature>
<feature type="coiled-coil region" evidence="4">
    <location>
        <begin position="1079"/>
        <end position="1131"/>
    </location>
</feature>
<proteinExistence type="predicted"/>
<dbReference type="Proteomes" id="UP000308365">
    <property type="component" value="Unassembled WGS sequence"/>
</dbReference>
<feature type="coiled-coil region" evidence="4">
    <location>
        <begin position="1172"/>
        <end position="1213"/>
    </location>
</feature>
<feature type="region of interest" description="Disordered" evidence="5">
    <location>
        <begin position="1297"/>
        <end position="1338"/>
    </location>
</feature>
<dbReference type="GO" id="GO:0031267">
    <property type="term" value="F:small GTPase binding"/>
    <property type="evidence" value="ECO:0007669"/>
    <property type="project" value="TreeGrafter"/>
</dbReference>
<evidence type="ECO:0000256" key="3">
    <source>
        <dbReference type="ARBA" id="ARBA00023054"/>
    </source>
</evidence>
<evidence type="ECO:0008006" key="8">
    <source>
        <dbReference type="Google" id="ProtNLM"/>
    </source>
</evidence>
<feature type="coiled-coil region" evidence="4">
    <location>
        <begin position="166"/>
        <end position="225"/>
    </location>
</feature>
<evidence type="ECO:0000256" key="2">
    <source>
        <dbReference type="ARBA" id="ARBA00023034"/>
    </source>
</evidence>
<reference evidence="7" key="1">
    <citation type="journal article" date="2019" name="IScience">
        <title>Narwhal Genome Reveals Long-Term Low Genetic Diversity despite Current Large Abundance Size.</title>
        <authorList>
            <person name="Westbury M.V."/>
            <person name="Petersen B."/>
            <person name="Garde E."/>
            <person name="Heide-Jorgensen M.P."/>
            <person name="Lorenzen E.D."/>
        </authorList>
    </citation>
    <scope>NUCLEOTIDE SEQUENCE [LARGE SCALE GENOMIC DNA]</scope>
</reference>
<dbReference type="GO" id="GO:0006888">
    <property type="term" value="P:endoplasmic reticulum to Golgi vesicle-mediated transport"/>
    <property type="evidence" value="ECO:0007669"/>
    <property type="project" value="TreeGrafter"/>
</dbReference>
<evidence type="ECO:0000256" key="1">
    <source>
        <dbReference type="ARBA" id="ARBA00004555"/>
    </source>
</evidence>
<gene>
    <name evidence="6" type="ORF">EI555_017249</name>
</gene>
<keyword evidence="2" id="KW-0333">Golgi apparatus</keyword>
<dbReference type="GO" id="GO:0005794">
    <property type="term" value="C:Golgi apparatus"/>
    <property type="evidence" value="ECO:0007669"/>
    <property type="project" value="UniProtKB-SubCell"/>
</dbReference>
<accession>A0A4U1ETM4</accession>
<dbReference type="EMBL" id="RWIC01000819">
    <property type="protein sequence ID" value="TKC39958.1"/>
    <property type="molecule type" value="Genomic_DNA"/>
</dbReference>
<dbReference type="PANTHER" id="PTHR18921">
    <property type="entry name" value="MYOSIN HEAVY CHAIN - RELATED"/>
    <property type="match status" value="1"/>
</dbReference>
<sequence length="1338" mass="153852">HSLGQVGGTVASFTGHISSFTKDVLRKGAENVEVPDSTREEVEDSQSVLKSEAERLRIFVQTASYRHQLHQKDIEIKLLKARQIALKDQLLKVQSVTQIVNLEDGLVPSTRVPSSVGYDIYQHALGFQNDDMDFADLIWSQQEINRLSKEVLRLEADIYSFDVNEIYKLQNTIKEFEQNLNKEIDDHQLEIAVLQDVHQQKLAEIKKERDAFIREQDQINEMNERTEEGELQPSLRKWSDAVTEKEKVLPQSTSLEEVNEYELIKRTATGDMDSDSEVHHLRCDWKIKEGKVNEIRRVAQAKTTMHVVLMKDQQTEQQDEGDSIIGKVKQDLEYEKKRVHDKVNITKELDGQKEKLIHLKMEKGQLEAEFCQDEQRLLEERKYEQTIKELSNTDNPDSCALQLEHECLIKLSQEKDCEISELKKNIEQLIAEHKETKEILSSSLEEQKQLKQLIREKKKFIEKLQGSSQLREELDQYTQALRKMEILQQTIEEKDTSLASMKEENNTVTELESEVSQERTVEDNLEIKPHQKIIEDQNQSKMQLLQSLQEQKQKNPKYQHEQMNIKRNQLFLAKGEEKENLQNAIEQIKTQLLEKFQHTPTEHSDTFQVTEVQSLNIENGNEKHDLSKAKTERSIDQLSKGEIGKLTQFIQQKDLCLHMKVSSASSSDQDNGQNQQRLRASALEREQILARKLENDVDIIVAKGADLMKLKDANTKLSTRFESSEKDMETDALTQKCQTLLAILQTSSNGDEVRGVNMDQSEELLQERDKLKQQKELQQLQAWVLVDNDNNSKLQMNYTDLIKLMMGLCNTKDILLGMFDLILLQSSNESLTSESAASLKAMKPDGLSESSKLLKEETKELRKLTEEKDATIRALQEGKRCEQMDSEMKQLREKQDDLQNLLKEKELLIKAKSDELLSLSENFTNVVSENELLRQGVINLKERVVSFELDMCKLKEENEKLVETSREEETKSRDKDVVFYDVERERIGICCNEGEETELGKTGELSQFLNAVTSMQEKTVMFQQARNETMLALKQKQIENCALQSEVQHLHDKELHLKQEPERSHKHAVESEVSHNREALAAEDRAAKLRMKVTALEEKLLLSSNARENANQQASLQIESLKEQLSVVTKQRDDIWLQLSVSQEQEKMVVAEWMEIVADNLEGKQISAQGHQEKVNAALTLKEEQIKDLKKQNEVQQEVLDDVQKKLMNLLSNTEGKVDKSLMRNLFLGYFQTPKQQCHEVLQIMGNILGGGTRWMTGWLGSKSVPNTPLRPNQQSRPKNSFSELFVKFLETESHLTLPPLKPSARDPKPLDSPGKKKLAKNVPSSLKTTSGSTPKKP</sequence>
<feature type="coiled-coil region" evidence="4">
    <location>
        <begin position="412"/>
        <end position="554"/>
    </location>
</feature>
<feature type="compositionally biased region" description="Polar residues" evidence="5">
    <location>
        <begin position="1323"/>
        <end position="1338"/>
    </location>
</feature>
<dbReference type="PANTHER" id="PTHR18921:SF2">
    <property type="entry name" value="THYROID RECEPTOR-INTERACTING PROTEIN 11"/>
    <property type="match status" value="1"/>
</dbReference>
<keyword evidence="3 4" id="KW-0175">Coiled coil</keyword>
<evidence type="ECO:0000256" key="5">
    <source>
        <dbReference type="SAM" id="MobiDB-lite"/>
    </source>
</evidence>
<dbReference type="GO" id="GO:0007030">
    <property type="term" value="P:Golgi organization"/>
    <property type="evidence" value="ECO:0007669"/>
    <property type="project" value="TreeGrafter"/>
</dbReference>
<protein>
    <recommendedName>
        <fullName evidence="8">GRIP domain-containing protein</fullName>
    </recommendedName>
</protein>
<organism evidence="6 7">
    <name type="scientific">Monodon monoceros</name>
    <name type="common">Narwhal</name>
    <name type="synonym">Ceratodon monodon</name>
    <dbReference type="NCBI Taxonomy" id="40151"/>
    <lineage>
        <taxon>Eukaryota</taxon>
        <taxon>Metazoa</taxon>
        <taxon>Chordata</taxon>
        <taxon>Craniata</taxon>
        <taxon>Vertebrata</taxon>
        <taxon>Euteleostomi</taxon>
        <taxon>Mammalia</taxon>
        <taxon>Eutheria</taxon>
        <taxon>Laurasiatheria</taxon>
        <taxon>Artiodactyla</taxon>
        <taxon>Whippomorpha</taxon>
        <taxon>Cetacea</taxon>
        <taxon>Odontoceti</taxon>
        <taxon>Monodontidae</taxon>
        <taxon>Monodon</taxon>
    </lineage>
</organism>
<name>A0A4U1ETM4_MONMO</name>
<feature type="non-terminal residue" evidence="6">
    <location>
        <position position="1"/>
    </location>
</feature>
<feature type="region of interest" description="Disordered" evidence="5">
    <location>
        <begin position="1058"/>
        <end position="1077"/>
    </location>
</feature>
<evidence type="ECO:0000313" key="6">
    <source>
        <dbReference type="EMBL" id="TKC39958.1"/>
    </source>
</evidence>
<evidence type="ECO:0000313" key="7">
    <source>
        <dbReference type="Proteomes" id="UP000308365"/>
    </source>
</evidence>